<evidence type="ECO:0000313" key="1">
    <source>
        <dbReference type="EMBL" id="PIR83014.1"/>
    </source>
</evidence>
<dbReference type="AlphaFoldDB" id="A0A2H0U9B8"/>
<reference evidence="2" key="1">
    <citation type="submission" date="2017-09" db="EMBL/GenBank/DDBJ databases">
        <title>Depth-based differentiation of microbial function through sediment-hosted aquifers and enrichment of novel symbionts in the deep terrestrial subsurface.</title>
        <authorList>
            <person name="Probst A.J."/>
            <person name="Ladd B."/>
            <person name="Jarett J.K."/>
            <person name="Geller-Mcgrath D.E."/>
            <person name="Sieber C.M.K."/>
            <person name="Emerson J.B."/>
            <person name="Anantharaman K."/>
            <person name="Thomas B.C."/>
            <person name="Malmstrom R."/>
            <person name="Stieglmeier M."/>
            <person name="Klingl A."/>
            <person name="Woyke T."/>
            <person name="Ryan C.M."/>
            <person name="Banfield J.F."/>
        </authorList>
    </citation>
    <scope>NUCLEOTIDE SEQUENCE [LARGE SCALE GENOMIC DNA]</scope>
</reference>
<proteinExistence type="predicted"/>
<dbReference type="EMBL" id="PFBL01000021">
    <property type="protein sequence ID" value="PIR83014.1"/>
    <property type="molecule type" value="Genomic_DNA"/>
</dbReference>
<comment type="caution">
    <text evidence="1">The sequence shown here is derived from an EMBL/GenBank/DDBJ whole genome shotgun (WGS) entry which is preliminary data.</text>
</comment>
<protein>
    <submittedName>
        <fullName evidence="1">Uncharacterized protein</fullName>
    </submittedName>
</protein>
<dbReference type="Proteomes" id="UP000230179">
    <property type="component" value="Unassembled WGS sequence"/>
</dbReference>
<accession>A0A2H0U9B8</accession>
<evidence type="ECO:0000313" key="2">
    <source>
        <dbReference type="Proteomes" id="UP000230179"/>
    </source>
</evidence>
<sequence length="291" mass="33025">MSIEDRLIRNIDNERRHSSTELSPLMKRAYTEAQALLENPDYTIQESEFASLYGDTAVQQDIALTNRLKEQFKARNSPEEERQKKVADIFEAIVLVQSESNEWLGGAQTLKTSPYEDFINKVDMIAEWSTPTDGSRVLALAVDVTFGTMSIRRKLADIKSEIDGDKLGSIKYFRDERKDFMGTRNNVPRAVVGVSESVVEELADLWVQKKNKELSTHPVQHLFIREIETQLSAMHDYAVARGQHGVVQAYTQALASIRPIHNSKLKYKSPALLQDRVASEIASAIETEFRH</sequence>
<gene>
    <name evidence="1" type="ORF">COU19_02505</name>
</gene>
<organism evidence="1 2">
    <name type="scientific">Candidatus Kaiserbacteria bacterium CG10_big_fil_rev_8_21_14_0_10_56_12</name>
    <dbReference type="NCBI Taxonomy" id="1974611"/>
    <lineage>
        <taxon>Bacteria</taxon>
        <taxon>Candidatus Kaiseribacteriota</taxon>
    </lineage>
</organism>
<name>A0A2H0U9B8_9BACT</name>